<reference evidence="1" key="1">
    <citation type="submission" date="2024-07" db="EMBL/GenBank/DDBJ databases">
        <title>A survey of Mimosa microsymbionts across Brazilian biomes reveals a high diversity of Paraburkholderia nodulating endemic species, but also that Cupriavidus is common as a symbiont of widespread species.</title>
        <authorList>
            <person name="Rouws L."/>
            <person name="Barauna A."/>
            <person name="Beukes C."/>
            <person name="Rouws J.R.C."/>
            <person name="De Faria S.M."/>
            <person name="Gross E."/>
            <person name="Bueno Dos Reis Junior F."/>
            <person name="Simon M.F."/>
            <person name="Maluk M."/>
            <person name="Odee D.W."/>
            <person name="Kenicer G."/>
            <person name="Young J.P.W."/>
            <person name="Reis V.M."/>
            <person name="Zilli J."/>
            <person name="James E.K."/>
        </authorList>
    </citation>
    <scope>NUCLEOTIDE SEQUENCE</scope>
    <source>
        <strain evidence="1">EG181B</strain>
    </source>
</reference>
<accession>A0ACC6TYY0</accession>
<comment type="caution">
    <text evidence="1">The sequence shown here is derived from an EMBL/GenBank/DDBJ whole genome shotgun (WGS) entry which is preliminary data.</text>
</comment>
<protein>
    <submittedName>
        <fullName evidence="1">Transporter</fullName>
    </submittedName>
</protein>
<dbReference type="Proteomes" id="UP001558850">
    <property type="component" value="Unassembled WGS sequence"/>
</dbReference>
<keyword evidence="2" id="KW-1185">Reference proteome</keyword>
<dbReference type="EMBL" id="JBFRCH010000005">
    <property type="protein sequence ID" value="MEX3932580.1"/>
    <property type="molecule type" value="Genomic_DNA"/>
</dbReference>
<organism evidence="1 2">
    <name type="scientific">Paraburkholderia phymatum</name>
    <dbReference type="NCBI Taxonomy" id="148447"/>
    <lineage>
        <taxon>Bacteria</taxon>
        <taxon>Pseudomonadati</taxon>
        <taxon>Pseudomonadota</taxon>
        <taxon>Betaproteobacteria</taxon>
        <taxon>Burkholderiales</taxon>
        <taxon>Burkholderiaceae</taxon>
        <taxon>Paraburkholderia</taxon>
    </lineage>
</organism>
<name>A0ACC6TYY0_9BURK</name>
<evidence type="ECO:0000313" key="2">
    <source>
        <dbReference type="Proteomes" id="UP001558850"/>
    </source>
</evidence>
<gene>
    <name evidence="1" type="ORF">AB4Y32_12325</name>
</gene>
<sequence length="321" mass="34080">MSISNPVTKLILGLSLGITSWTASADEGGVGFWLPGSFGSFAATPSDPGWTLGATYYHSSASLGADEASNRGGRVTVGVDARADLLFLAPTYTFASPVAGGQAAISLLAAPGRERASVQATLSGPRGFAISGNEKDSVTGFSDIFAQGTLRWNQGVHNYMVYAMSALPVGSYNTNRLVNLGLNHWAIDAGGGYTYLDPKAGHEFSAVFGFTYNFENHDTNYKNGVDSHLDWAASQFLSEKVHVGLVGYFFQQLTGDSGAGATLGGYKSRVAAIGPQLGYFFKVDERKWYANAKGYYEFSAQNRAAGWNIWLTLAIPLGSGK</sequence>
<proteinExistence type="predicted"/>
<evidence type="ECO:0000313" key="1">
    <source>
        <dbReference type="EMBL" id="MEX3932580.1"/>
    </source>
</evidence>